<evidence type="ECO:0000256" key="1">
    <source>
        <dbReference type="ARBA" id="ARBA00001968"/>
    </source>
</evidence>
<evidence type="ECO:0000256" key="6">
    <source>
        <dbReference type="ARBA" id="ARBA00022801"/>
    </source>
</evidence>
<organism evidence="10 11">
    <name type="scientific">Pocillopora meandrina</name>
    <dbReference type="NCBI Taxonomy" id="46732"/>
    <lineage>
        <taxon>Eukaryota</taxon>
        <taxon>Metazoa</taxon>
        <taxon>Cnidaria</taxon>
        <taxon>Anthozoa</taxon>
        <taxon>Hexacorallia</taxon>
        <taxon>Scleractinia</taxon>
        <taxon>Astrocoeniina</taxon>
        <taxon>Pocilloporidae</taxon>
        <taxon>Pocillopora</taxon>
    </lineage>
</organism>
<feature type="compositionally biased region" description="Acidic residues" evidence="8">
    <location>
        <begin position="178"/>
        <end position="193"/>
    </location>
</feature>
<keyword evidence="4" id="KW-0540">Nuclease</keyword>
<dbReference type="EMBL" id="CALNXJ010000118">
    <property type="protein sequence ID" value="CAH3165467.1"/>
    <property type="molecule type" value="Genomic_DNA"/>
</dbReference>
<keyword evidence="6" id="KW-0378">Hydrolase</keyword>
<accession>A0AAU9Y0S3</accession>
<comment type="subcellular location">
    <subcellularLocation>
        <location evidence="2">Nucleus</location>
    </subcellularLocation>
</comment>
<dbReference type="GO" id="GO:0005634">
    <property type="term" value="C:nucleus"/>
    <property type="evidence" value="ECO:0007669"/>
    <property type="project" value="UniProtKB-SubCell"/>
</dbReference>
<evidence type="ECO:0000256" key="2">
    <source>
        <dbReference type="ARBA" id="ARBA00004123"/>
    </source>
</evidence>
<evidence type="ECO:0000313" key="11">
    <source>
        <dbReference type="Proteomes" id="UP001159428"/>
    </source>
</evidence>
<evidence type="ECO:0000259" key="9">
    <source>
        <dbReference type="Pfam" id="PF13359"/>
    </source>
</evidence>
<dbReference type="PANTHER" id="PTHR22930">
    <property type="match status" value="1"/>
</dbReference>
<feature type="region of interest" description="Disordered" evidence="8">
    <location>
        <begin position="178"/>
        <end position="206"/>
    </location>
</feature>
<evidence type="ECO:0000313" key="10">
    <source>
        <dbReference type="EMBL" id="CAH3165467.1"/>
    </source>
</evidence>
<feature type="non-terminal residue" evidence="10">
    <location>
        <position position="1"/>
    </location>
</feature>
<comment type="cofactor">
    <cofactor evidence="1">
        <name>a divalent metal cation</name>
        <dbReference type="ChEBI" id="CHEBI:60240"/>
    </cofactor>
</comment>
<proteinExistence type="inferred from homology"/>
<keyword evidence="7" id="KW-0539">Nucleus</keyword>
<name>A0AAU9Y0S3_9CNID</name>
<comment type="caution">
    <text evidence="10">The sequence shown here is derived from an EMBL/GenBank/DDBJ whole genome shotgun (WGS) entry which is preliminary data.</text>
</comment>
<dbReference type="PANTHER" id="PTHR22930:SF85">
    <property type="entry name" value="GH03217P-RELATED"/>
    <property type="match status" value="1"/>
</dbReference>
<dbReference type="GO" id="GO:0004518">
    <property type="term" value="F:nuclease activity"/>
    <property type="evidence" value="ECO:0007669"/>
    <property type="project" value="UniProtKB-KW"/>
</dbReference>
<reference evidence="10 11" key="1">
    <citation type="submission" date="2022-05" db="EMBL/GenBank/DDBJ databases">
        <authorList>
            <consortium name="Genoscope - CEA"/>
            <person name="William W."/>
        </authorList>
    </citation>
    <scope>NUCLEOTIDE SEQUENCE [LARGE SCALE GENOMIC DNA]</scope>
</reference>
<comment type="similarity">
    <text evidence="3">Belongs to the HARBI1 family.</text>
</comment>
<dbReference type="AlphaFoldDB" id="A0AAU9Y0S3"/>
<evidence type="ECO:0000256" key="7">
    <source>
        <dbReference type="ARBA" id="ARBA00023242"/>
    </source>
</evidence>
<dbReference type="InterPro" id="IPR027806">
    <property type="entry name" value="HARBI1_dom"/>
</dbReference>
<dbReference type="Pfam" id="PF13359">
    <property type="entry name" value="DDE_Tnp_4"/>
    <property type="match status" value="1"/>
</dbReference>
<keyword evidence="11" id="KW-1185">Reference proteome</keyword>
<dbReference type="GO" id="GO:0046872">
    <property type="term" value="F:metal ion binding"/>
    <property type="evidence" value="ECO:0007669"/>
    <property type="project" value="UniProtKB-KW"/>
</dbReference>
<feature type="domain" description="DDE Tnp4" evidence="9">
    <location>
        <begin position="99"/>
        <end position="165"/>
    </location>
</feature>
<evidence type="ECO:0000256" key="5">
    <source>
        <dbReference type="ARBA" id="ARBA00022723"/>
    </source>
</evidence>
<gene>
    <name evidence="10" type="ORF">PMEA_00003537</name>
</gene>
<evidence type="ECO:0000256" key="8">
    <source>
        <dbReference type="SAM" id="MobiDB-lite"/>
    </source>
</evidence>
<evidence type="ECO:0000256" key="4">
    <source>
        <dbReference type="ARBA" id="ARBA00022722"/>
    </source>
</evidence>
<dbReference type="Proteomes" id="UP001159428">
    <property type="component" value="Unassembled WGS sequence"/>
</dbReference>
<protein>
    <recommendedName>
        <fullName evidence="9">DDE Tnp4 domain-containing protein</fullName>
    </recommendedName>
</protein>
<sequence>LVSPHVARQDTSMQSCIPAEKILAIGLYRLAHGNSYVSIAPVFNVGKSTVIEAVQDVVNVLYDLRNRYTKFPTTIPEMTECIATFERTRSELPNVASAIDGTHIPIIAPREDAVDYFSRYQQHDMIVQGIVDGTGKFIDAVAGFPGSAHDARVLRNSNIYQEAEQGNILQAPRIDIDGNDIEANDDWDDDDNDGPPKNDGNNNVIGGDADEIRGALKDFVCSNV</sequence>
<dbReference type="InterPro" id="IPR045249">
    <property type="entry name" value="HARBI1-like"/>
</dbReference>
<evidence type="ECO:0000256" key="3">
    <source>
        <dbReference type="ARBA" id="ARBA00006958"/>
    </source>
</evidence>
<dbReference type="GO" id="GO:0016787">
    <property type="term" value="F:hydrolase activity"/>
    <property type="evidence" value="ECO:0007669"/>
    <property type="project" value="UniProtKB-KW"/>
</dbReference>
<keyword evidence="5" id="KW-0479">Metal-binding</keyword>